<dbReference type="PANTHER" id="PTHR11910">
    <property type="entry name" value="ATP SYNTHASE DELTA CHAIN"/>
    <property type="match status" value="1"/>
</dbReference>
<comment type="subcellular location">
    <subcellularLocation>
        <location evidence="7">Cell membrane</location>
        <topology evidence="7">Peripheral membrane protein</topology>
    </subcellularLocation>
    <subcellularLocation>
        <location evidence="1">Membrane</location>
    </subcellularLocation>
</comment>
<comment type="similarity">
    <text evidence="7">Belongs to the ATPase delta chain family.</text>
</comment>
<evidence type="ECO:0000313" key="8">
    <source>
        <dbReference type="EMBL" id="RJP18365.1"/>
    </source>
</evidence>
<dbReference type="AlphaFoldDB" id="A0A3A4NIC8"/>
<comment type="function">
    <text evidence="7">F(1)F(0) ATP synthase produces ATP from ADP in the presence of a proton or sodium gradient. F-type ATPases consist of two structural domains, F(1) containing the extramembraneous catalytic core and F(0) containing the membrane proton channel, linked together by a central stalk and a peripheral stalk. During catalysis, ATP synthesis in the catalytic domain of F(1) is coupled via a rotary mechanism of the central stalk subunits to proton translocation.</text>
</comment>
<comment type="caution">
    <text evidence="8">The sequence shown here is derived from an EMBL/GenBank/DDBJ whole genome shotgun (WGS) entry which is preliminary data.</text>
</comment>
<evidence type="ECO:0000256" key="2">
    <source>
        <dbReference type="ARBA" id="ARBA00022448"/>
    </source>
</evidence>
<evidence type="ECO:0000256" key="4">
    <source>
        <dbReference type="ARBA" id="ARBA00023065"/>
    </source>
</evidence>
<dbReference type="GO" id="GO:0046933">
    <property type="term" value="F:proton-transporting ATP synthase activity, rotational mechanism"/>
    <property type="evidence" value="ECO:0007669"/>
    <property type="project" value="UniProtKB-UniRule"/>
</dbReference>
<dbReference type="HAMAP" id="MF_01416">
    <property type="entry name" value="ATP_synth_delta_bact"/>
    <property type="match status" value="1"/>
</dbReference>
<keyword evidence="3 7" id="KW-0375">Hydrogen ion transport</keyword>
<dbReference type="Gene3D" id="1.10.520.20">
    <property type="entry name" value="N-terminal domain of the delta subunit of the F1F0-ATP synthase"/>
    <property type="match status" value="1"/>
</dbReference>
<dbReference type="InterPro" id="IPR026015">
    <property type="entry name" value="ATP_synth_OSCP/delta_N_sf"/>
</dbReference>
<evidence type="ECO:0000256" key="3">
    <source>
        <dbReference type="ARBA" id="ARBA00022781"/>
    </source>
</evidence>
<dbReference type="GO" id="GO:0016787">
    <property type="term" value="F:hydrolase activity"/>
    <property type="evidence" value="ECO:0007669"/>
    <property type="project" value="UniProtKB-KW"/>
</dbReference>
<keyword evidence="4 7" id="KW-0406">Ion transport</keyword>
<accession>A0A3A4NIC8</accession>
<keyword evidence="7" id="KW-1003">Cell membrane</keyword>
<keyword evidence="7" id="KW-0139">CF(1)</keyword>
<evidence type="ECO:0000256" key="6">
    <source>
        <dbReference type="ARBA" id="ARBA00023310"/>
    </source>
</evidence>
<dbReference type="GO" id="GO:0045259">
    <property type="term" value="C:proton-transporting ATP synthase complex"/>
    <property type="evidence" value="ECO:0007669"/>
    <property type="project" value="UniProtKB-KW"/>
</dbReference>
<dbReference type="EMBL" id="QZKU01000102">
    <property type="protein sequence ID" value="RJP18365.1"/>
    <property type="molecule type" value="Genomic_DNA"/>
</dbReference>
<organism evidence="8 9">
    <name type="scientific">Abyssobacteria bacterium (strain SURF_5)</name>
    <dbReference type="NCBI Taxonomy" id="2093360"/>
    <lineage>
        <taxon>Bacteria</taxon>
        <taxon>Pseudomonadati</taxon>
        <taxon>Candidatus Hydrogenedentota</taxon>
        <taxon>Candidatus Abyssobacteria</taxon>
    </lineage>
</organism>
<evidence type="ECO:0000256" key="7">
    <source>
        <dbReference type="HAMAP-Rule" id="MF_01416"/>
    </source>
</evidence>
<keyword evidence="2 7" id="KW-0813">Transport</keyword>
<dbReference type="Proteomes" id="UP000265882">
    <property type="component" value="Unassembled WGS sequence"/>
</dbReference>
<gene>
    <name evidence="7 8" type="primary">atpH</name>
    <name evidence="8" type="ORF">C4520_14660</name>
</gene>
<keyword evidence="5 7" id="KW-0472">Membrane</keyword>
<dbReference type="Pfam" id="PF00213">
    <property type="entry name" value="OSCP"/>
    <property type="match status" value="1"/>
</dbReference>
<reference evidence="8 9" key="1">
    <citation type="journal article" date="2017" name="ISME J.">
        <title>Energy and carbon metabolisms in a deep terrestrial subsurface fluid microbial community.</title>
        <authorList>
            <person name="Momper L."/>
            <person name="Jungbluth S.P."/>
            <person name="Lee M.D."/>
            <person name="Amend J.P."/>
        </authorList>
    </citation>
    <scope>NUCLEOTIDE SEQUENCE [LARGE SCALE GENOMIC DNA]</scope>
    <source>
        <strain evidence="8">SURF_5</strain>
    </source>
</reference>
<sequence>MKVDPIVSAYAESLFRVASAEGVADRVEEELHEVERLYEKNYEVKEFIHNPHVRTEGKKDALADLLRDKISRILLNHLYLVVDQDRGRLLPKIAEEYYRMVSEIRAKVTAEVTTAFPVTDGMLDELARELRRLTKKDVHLRTRVDESIIGGVIVRVGDKVLDGSVRKKLSQIKKQMEV</sequence>
<protein>
    <recommendedName>
        <fullName evidence="7">ATP synthase subunit delta</fullName>
    </recommendedName>
    <alternativeName>
        <fullName evidence="7">ATP synthase F(1) sector subunit delta</fullName>
    </alternativeName>
    <alternativeName>
        <fullName evidence="7">F-type ATPase subunit delta</fullName>
        <shortName evidence="7">F-ATPase subunit delta</shortName>
    </alternativeName>
</protein>
<dbReference type="PROSITE" id="PS00389">
    <property type="entry name" value="ATPASE_DELTA"/>
    <property type="match status" value="1"/>
</dbReference>
<dbReference type="InterPro" id="IPR000711">
    <property type="entry name" value="ATPase_OSCP/dsu"/>
</dbReference>
<evidence type="ECO:0000256" key="5">
    <source>
        <dbReference type="ARBA" id="ARBA00023136"/>
    </source>
</evidence>
<dbReference type="SUPFAM" id="SSF47928">
    <property type="entry name" value="N-terminal domain of the delta subunit of the F1F0-ATP synthase"/>
    <property type="match status" value="1"/>
</dbReference>
<keyword evidence="8" id="KW-0378">Hydrolase</keyword>
<dbReference type="PRINTS" id="PR00125">
    <property type="entry name" value="ATPASEDELTA"/>
</dbReference>
<evidence type="ECO:0000313" key="9">
    <source>
        <dbReference type="Proteomes" id="UP000265882"/>
    </source>
</evidence>
<keyword evidence="6 7" id="KW-0066">ATP synthesis</keyword>
<comment type="function">
    <text evidence="7">This protein is part of the stalk that links CF(0) to CF(1). It either transmits conformational changes from CF(0) to CF(1) or is implicated in proton conduction.</text>
</comment>
<evidence type="ECO:0000256" key="1">
    <source>
        <dbReference type="ARBA" id="ARBA00004370"/>
    </source>
</evidence>
<proteinExistence type="inferred from homology"/>
<dbReference type="NCBIfam" id="TIGR01145">
    <property type="entry name" value="ATP_synt_delta"/>
    <property type="match status" value="1"/>
</dbReference>
<dbReference type="InterPro" id="IPR020781">
    <property type="entry name" value="ATPase_OSCP/d_CS"/>
</dbReference>
<dbReference type="GO" id="GO:0005886">
    <property type="term" value="C:plasma membrane"/>
    <property type="evidence" value="ECO:0007669"/>
    <property type="project" value="UniProtKB-SubCell"/>
</dbReference>
<name>A0A3A4NIC8_ABYX5</name>
<dbReference type="NCBIfam" id="NF004402">
    <property type="entry name" value="PRK05758.2-2"/>
    <property type="match status" value="1"/>
</dbReference>